<proteinExistence type="predicted"/>
<dbReference type="AlphaFoldDB" id="A0A4V3DDK6"/>
<feature type="compositionally biased region" description="Basic and acidic residues" evidence="1">
    <location>
        <begin position="38"/>
        <end position="47"/>
    </location>
</feature>
<feature type="signal peptide" evidence="2">
    <location>
        <begin position="1"/>
        <end position="21"/>
    </location>
</feature>
<dbReference type="Proteomes" id="UP000295292">
    <property type="component" value="Unassembled WGS sequence"/>
</dbReference>
<sequence length="153" mass="17016">MNKSLTTIALCSILAFTACNSNNSNSQKQQDSTVHNHSHADSLDTEHTSQNSVDWMGTYQGTTPCADCPGIETTVKLYKDDTFSYKATYQDRNLTVADTGKFMWHNNGSVVHLKGKDTDIKYKVGENVLMQLDTEGKEITGELAEKYNLKKTP</sequence>
<keyword evidence="2" id="KW-0732">Signal</keyword>
<reference evidence="3 4" key="1">
    <citation type="submission" date="2019-03" db="EMBL/GenBank/DDBJ databases">
        <title>Genomic Encyclopedia of Archaeal and Bacterial Type Strains, Phase II (KMG-II): from individual species to whole genera.</title>
        <authorList>
            <person name="Goeker M."/>
        </authorList>
    </citation>
    <scope>NUCLEOTIDE SEQUENCE [LARGE SCALE GENOMIC DNA]</scope>
    <source>
        <strain evidence="3 4">DSM 28353</strain>
    </source>
</reference>
<comment type="caution">
    <text evidence="3">The sequence shown here is derived from an EMBL/GenBank/DDBJ whole genome shotgun (WGS) entry which is preliminary data.</text>
</comment>
<evidence type="ECO:0000256" key="2">
    <source>
        <dbReference type="SAM" id="SignalP"/>
    </source>
</evidence>
<evidence type="ECO:0000256" key="1">
    <source>
        <dbReference type="SAM" id="MobiDB-lite"/>
    </source>
</evidence>
<dbReference type="EMBL" id="SNYV01000014">
    <property type="protein sequence ID" value="TDQ77034.1"/>
    <property type="molecule type" value="Genomic_DNA"/>
</dbReference>
<gene>
    <name evidence="3" type="ORF">CLV99_2428</name>
</gene>
<dbReference type="OrthoDB" id="5348860at2"/>
<dbReference type="InterPro" id="IPR007298">
    <property type="entry name" value="Cu-R_lipoprotein_NlpE"/>
</dbReference>
<dbReference type="Pfam" id="PF04170">
    <property type="entry name" value="NlpE"/>
    <property type="match status" value="1"/>
</dbReference>
<evidence type="ECO:0000313" key="4">
    <source>
        <dbReference type="Proteomes" id="UP000295292"/>
    </source>
</evidence>
<keyword evidence="4" id="KW-1185">Reference proteome</keyword>
<organism evidence="3 4">
    <name type="scientific">Sphingobacterium yanglingense</name>
    <dbReference type="NCBI Taxonomy" id="1437280"/>
    <lineage>
        <taxon>Bacteria</taxon>
        <taxon>Pseudomonadati</taxon>
        <taxon>Bacteroidota</taxon>
        <taxon>Sphingobacteriia</taxon>
        <taxon>Sphingobacteriales</taxon>
        <taxon>Sphingobacteriaceae</taxon>
        <taxon>Sphingobacterium</taxon>
    </lineage>
</organism>
<feature type="region of interest" description="Disordered" evidence="1">
    <location>
        <begin position="25"/>
        <end position="47"/>
    </location>
</feature>
<protein>
    <submittedName>
        <fullName evidence="3">NlpE-like protein</fullName>
    </submittedName>
</protein>
<evidence type="ECO:0000313" key="3">
    <source>
        <dbReference type="EMBL" id="TDQ77034.1"/>
    </source>
</evidence>
<dbReference type="PROSITE" id="PS51257">
    <property type="entry name" value="PROKAR_LIPOPROTEIN"/>
    <property type="match status" value="1"/>
</dbReference>
<feature type="chain" id="PRO_5020828097" evidence="2">
    <location>
        <begin position="22"/>
        <end position="153"/>
    </location>
</feature>
<name>A0A4V3DDK6_9SPHI</name>
<accession>A0A4V3DDK6</accession>
<dbReference type="Gene3D" id="2.40.128.640">
    <property type="match status" value="1"/>
</dbReference>
<dbReference type="RefSeq" id="WP_133584691.1">
    <property type="nucleotide sequence ID" value="NZ_SNYV01000014.1"/>
</dbReference>